<accession>A0A375FTM2</accession>
<evidence type="ECO:0000313" key="3">
    <source>
        <dbReference type="Proteomes" id="UP000256862"/>
    </source>
</evidence>
<dbReference type="EMBL" id="OGUS01000142">
    <property type="protein sequence ID" value="SPC23497.1"/>
    <property type="molecule type" value="Genomic_DNA"/>
</dbReference>
<proteinExistence type="predicted"/>
<dbReference type="EMBL" id="OGUS01000096">
    <property type="protein sequence ID" value="SPC10115.1"/>
    <property type="molecule type" value="Genomic_DNA"/>
</dbReference>
<dbReference type="InterPro" id="IPR021317">
    <property type="entry name" value="DUF2917"/>
</dbReference>
<protein>
    <recommendedName>
        <fullName evidence="4">DUF2917 domain-containing protein</fullName>
    </recommendedName>
</protein>
<reference evidence="1" key="2">
    <citation type="submission" date="2018-01" db="EMBL/GenBank/DDBJ databases">
        <authorList>
            <person name="Clerissi C."/>
        </authorList>
    </citation>
    <scope>NUCLEOTIDE SEQUENCE</scope>
    <source>
        <strain evidence="1">Cupriavidus oxalaticus LMG 2235</strain>
    </source>
</reference>
<dbReference type="Pfam" id="PF11142">
    <property type="entry name" value="DUF2917"/>
    <property type="match status" value="1"/>
</dbReference>
<name>A0A375FTM2_9BURK</name>
<dbReference type="RefSeq" id="WP_232353431.1">
    <property type="nucleotide sequence ID" value="NZ_CP069809.1"/>
</dbReference>
<evidence type="ECO:0000313" key="2">
    <source>
        <dbReference type="EMBL" id="SPC23497.1"/>
    </source>
</evidence>
<evidence type="ECO:0000313" key="1">
    <source>
        <dbReference type="EMBL" id="SPC10115.1"/>
    </source>
</evidence>
<reference evidence="3" key="1">
    <citation type="submission" date="2018-01" db="EMBL/GenBank/DDBJ databases">
        <authorList>
            <person name="Gaut B.S."/>
            <person name="Morton B.R."/>
            <person name="Clegg M.T."/>
            <person name="Duvall M.R."/>
        </authorList>
    </citation>
    <scope>NUCLEOTIDE SEQUENCE [LARGE SCALE GENOMIC DNA]</scope>
</reference>
<organism evidence="1 3">
    <name type="scientific">Cupriavidus oxalaticus</name>
    <dbReference type="NCBI Taxonomy" id="96344"/>
    <lineage>
        <taxon>Bacteria</taxon>
        <taxon>Pseudomonadati</taxon>
        <taxon>Pseudomonadota</taxon>
        <taxon>Betaproteobacteria</taxon>
        <taxon>Burkholderiales</taxon>
        <taxon>Burkholderiaceae</taxon>
        <taxon>Cupriavidus</taxon>
    </lineage>
</organism>
<dbReference type="AlphaFoldDB" id="A0A375FTM2"/>
<evidence type="ECO:0008006" key="4">
    <source>
        <dbReference type="Google" id="ProtNLM"/>
    </source>
</evidence>
<gene>
    <name evidence="2" type="ORF">CO2235_MP70198</name>
    <name evidence="1" type="ORF">CO2235_U880043</name>
</gene>
<comment type="caution">
    <text evidence="1">The sequence shown here is derived from an EMBL/GenBank/DDBJ whole genome shotgun (WGS) entry which is preliminary data.</text>
</comment>
<dbReference type="GeneID" id="303489559"/>
<dbReference type="Proteomes" id="UP000256862">
    <property type="component" value="Plasmid CO2235_mp"/>
</dbReference>
<sequence length="98" mass="10715">MSSCMLSLEAECRRLRLRAGAELVCRGGSLWLTFEARDQPSPDVMLAPGERYRLHGDADVFIAALHGAGPALCQVEAPPHSRRAGPPWFTWLRGGRAS</sequence>